<sequence>MKNLLPNFSASKRGNRIVKGGASPKKPLDDVDFVASARKTPQNTRYEVHNHPKLPVADSMSRPQIEDDGKYTHSSFTGSSTALVKQSTSASDEEKIPVDQIIESSAIKMSANNNEGPVGLSNDFMLAGDRNESNVEFHVHSTDAKPVADAISSKITEAAQKFPALSLIPRDNPEAAIEHVLEGYAALDRACNQLYSTNRDLEASSTVAGASLMRREMRELRTKLAAYERSYSKLSDERNQLIKENRKIENGYESNIARMKSQHASEIEKLEAKISKTKKKRAEAKLWFNTELGKIRGSHQREIGNLEKEHEKTLSQARDLRIADLRDQDEDHTKKLSALRFAHENETAMLRRTIEVTKHEYGKRILDEKATHEAQLQESQEQIEKAKKTVEDERVKMRAESEDILKDNENLKGALVRREHIRGLTDPQLGARFKKIAGQVEHISRLTWDSEKESSWPFPEHVLQQIYPENPRKLRQQIVQNTLWQILFERIFSTPFKVVGTQGKHLDEEWMREFCADFPSSISEGWPPATPESEKKRYETAKKFLEAFQAGENASQQDIARNKRLEESLMLISEDIAGAIRRISSVEAHIERNLLDLVKLCGQLWLEVCSQRYRVNMVLPTDAQDLLIAPFEGIGKLKLVIKPELRRTGNSQGLELSKEEVISGWKGVHVEHTTNI</sequence>
<dbReference type="Proteomes" id="UP001152607">
    <property type="component" value="Unassembled WGS sequence"/>
</dbReference>
<accession>A0A9W4UBX9</accession>
<evidence type="ECO:0000256" key="2">
    <source>
        <dbReference type="SAM" id="MobiDB-lite"/>
    </source>
</evidence>
<dbReference type="EMBL" id="CAOQHR010000003">
    <property type="protein sequence ID" value="CAI6331926.1"/>
    <property type="molecule type" value="Genomic_DNA"/>
</dbReference>
<organism evidence="3 4">
    <name type="scientific">Periconia digitata</name>
    <dbReference type="NCBI Taxonomy" id="1303443"/>
    <lineage>
        <taxon>Eukaryota</taxon>
        <taxon>Fungi</taxon>
        <taxon>Dikarya</taxon>
        <taxon>Ascomycota</taxon>
        <taxon>Pezizomycotina</taxon>
        <taxon>Dothideomycetes</taxon>
        <taxon>Pleosporomycetidae</taxon>
        <taxon>Pleosporales</taxon>
        <taxon>Massarineae</taxon>
        <taxon>Periconiaceae</taxon>
        <taxon>Periconia</taxon>
    </lineage>
</organism>
<comment type="caution">
    <text evidence="3">The sequence shown here is derived from an EMBL/GenBank/DDBJ whole genome shotgun (WGS) entry which is preliminary data.</text>
</comment>
<feature type="coiled-coil region" evidence="1">
    <location>
        <begin position="210"/>
        <end position="280"/>
    </location>
</feature>
<feature type="compositionally biased region" description="Polar residues" evidence="2">
    <location>
        <begin position="72"/>
        <end position="90"/>
    </location>
</feature>
<feature type="region of interest" description="Disordered" evidence="2">
    <location>
        <begin position="54"/>
        <end position="93"/>
    </location>
</feature>
<feature type="compositionally biased region" description="Polar residues" evidence="2">
    <location>
        <begin position="1"/>
        <end position="12"/>
    </location>
</feature>
<feature type="region of interest" description="Disordered" evidence="2">
    <location>
        <begin position="1"/>
        <end position="29"/>
    </location>
</feature>
<feature type="coiled-coil region" evidence="1">
    <location>
        <begin position="369"/>
        <end position="403"/>
    </location>
</feature>
<evidence type="ECO:0000313" key="4">
    <source>
        <dbReference type="Proteomes" id="UP001152607"/>
    </source>
</evidence>
<evidence type="ECO:0000313" key="3">
    <source>
        <dbReference type="EMBL" id="CAI6331926.1"/>
    </source>
</evidence>
<protein>
    <submittedName>
        <fullName evidence="3">Uncharacterized protein</fullName>
    </submittedName>
</protein>
<proteinExistence type="predicted"/>
<reference evidence="3" key="1">
    <citation type="submission" date="2023-01" db="EMBL/GenBank/DDBJ databases">
        <authorList>
            <person name="Van Ghelder C."/>
            <person name="Rancurel C."/>
        </authorList>
    </citation>
    <scope>NUCLEOTIDE SEQUENCE</scope>
    <source>
        <strain evidence="3">CNCM I-4278</strain>
    </source>
</reference>
<dbReference type="OrthoDB" id="5430054at2759"/>
<name>A0A9W4UBX9_9PLEO</name>
<keyword evidence="4" id="KW-1185">Reference proteome</keyword>
<dbReference type="AlphaFoldDB" id="A0A9W4UBX9"/>
<gene>
    <name evidence="3" type="ORF">PDIGIT_LOCUS4955</name>
</gene>
<keyword evidence="1" id="KW-0175">Coiled coil</keyword>
<evidence type="ECO:0000256" key="1">
    <source>
        <dbReference type="SAM" id="Coils"/>
    </source>
</evidence>